<evidence type="ECO:0000313" key="1">
    <source>
        <dbReference type="EMBL" id="KAL3696154.1"/>
    </source>
</evidence>
<comment type="caution">
    <text evidence="1">The sequence shown here is derived from an EMBL/GenBank/DDBJ whole genome shotgun (WGS) entry which is preliminary data.</text>
</comment>
<reference evidence="1 2" key="1">
    <citation type="submission" date="2024-09" db="EMBL/GenBank/DDBJ databases">
        <title>Chromosome-scale assembly of Riccia sorocarpa.</title>
        <authorList>
            <person name="Paukszto L."/>
        </authorList>
    </citation>
    <scope>NUCLEOTIDE SEQUENCE [LARGE SCALE GENOMIC DNA]</scope>
    <source>
        <strain evidence="1">LP-2024</strain>
        <tissue evidence="1">Aerial parts of the thallus</tissue>
    </source>
</reference>
<accession>A0ABD3I3H6</accession>
<protein>
    <submittedName>
        <fullName evidence="1">Uncharacterized protein</fullName>
    </submittedName>
</protein>
<name>A0ABD3I3H6_9MARC</name>
<keyword evidence="2" id="KW-1185">Reference proteome</keyword>
<evidence type="ECO:0000313" key="2">
    <source>
        <dbReference type="Proteomes" id="UP001633002"/>
    </source>
</evidence>
<proteinExistence type="predicted"/>
<organism evidence="1 2">
    <name type="scientific">Riccia sorocarpa</name>
    <dbReference type="NCBI Taxonomy" id="122646"/>
    <lineage>
        <taxon>Eukaryota</taxon>
        <taxon>Viridiplantae</taxon>
        <taxon>Streptophyta</taxon>
        <taxon>Embryophyta</taxon>
        <taxon>Marchantiophyta</taxon>
        <taxon>Marchantiopsida</taxon>
        <taxon>Marchantiidae</taxon>
        <taxon>Marchantiales</taxon>
        <taxon>Ricciaceae</taxon>
        <taxon>Riccia</taxon>
    </lineage>
</organism>
<gene>
    <name evidence="1" type="ORF">R1sor_010230</name>
</gene>
<dbReference type="EMBL" id="JBJQOH010000002">
    <property type="protein sequence ID" value="KAL3696154.1"/>
    <property type="molecule type" value="Genomic_DNA"/>
</dbReference>
<sequence length="105" mass="11624">MLDAALDGVAWLRWLRWLRANLRGPIKGRALSTRSHQGPRSCNNEERTNLRQIWTSITVRQQSRVERATPIESATHVLSAAPVAIDQPLDTISSVVDVVSAPSIS</sequence>
<dbReference type="AlphaFoldDB" id="A0ABD3I3H6"/>
<dbReference type="Proteomes" id="UP001633002">
    <property type="component" value="Unassembled WGS sequence"/>
</dbReference>